<dbReference type="PANTHER" id="PTHR21028">
    <property type="entry name" value="SI:CH211-156B7.4"/>
    <property type="match status" value="1"/>
</dbReference>
<comment type="caution">
    <text evidence="2">The sequence shown here is derived from an EMBL/GenBank/DDBJ whole genome shotgun (WGS) entry which is preliminary data.</text>
</comment>
<dbReference type="InterPro" id="IPR023577">
    <property type="entry name" value="CYTH_domain"/>
</dbReference>
<protein>
    <submittedName>
        <fullName evidence="2">Adenylate cyclase</fullName>
    </submittedName>
</protein>
<dbReference type="SMART" id="SM01118">
    <property type="entry name" value="CYTH"/>
    <property type="match status" value="1"/>
</dbReference>
<dbReference type="SUPFAM" id="SSF55154">
    <property type="entry name" value="CYTH-like phosphatases"/>
    <property type="match status" value="1"/>
</dbReference>
<dbReference type="InterPro" id="IPR033469">
    <property type="entry name" value="CYTH-like_dom_sf"/>
</dbReference>
<dbReference type="CDD" id="cd07890">
    <property type="entry name" value="CYTH-like_AC_IV-like"/>
    <property type="match status" value="1"/>
</dbReference>
<dbReference type="Gene3D" id="2.40.320.10">
    <property type="entry name" value="Hypothetical Protein Pfu-838710-001"/>
    <property type="match status" value="1"/>
</dbReference>
<evidence type="ECO:0000313" key="3">
    <source>
        <dbReference type="Proteomes" id="UP000178187"/>
    </source>
</evidence>
<dbReference type="InterPro" id="IPR008173">
    <property type="entry name" value="Adenylyl_cyclase_CyaB"/>
</dbReference>
<dbReference type="AlphaFoldDB" id="A0A1G1KX91"/>
<dbReference type="PANTHER" id="PTHR21028:SF2">
    <property type="entry name" value="CYTH DOMAIN-CONTAINING PROTEIN"/>
    <property type="match status" value="1"/>
</dbReference>
<dbReference type="Pfam" id="PF01928">
    <property type="entry name" value="CYTH"/>
    <property type="match status" value="1"/>
</dbReference>
<reference evidence="2 3" key="1">
    <citation type="journal article" date="2016" name="Nat. Commun.">
        <title>Thousands of microbial genomes shed light on interconnected biogeochemical processes in an aquifer system.</title>
        <authorList>
            <person name="Anantharaman K."/>
            <person name="Brown C.T."/>
            <person name="Hug L.A."/>
            <person name="Sharon I."/>
            <person name="Castelle C.J."/>
            <person name="Probst A.J."/>
            <person name="Thomas B.C."/>
            <person name="Singh A."/>
            <person name="Wilkins M.J."/>
            <person name="Karaoz U."/>
            <person name="Brodie E.L."/>
            <person name="Williams K.H."/>
            <person name="Hubbard S.S."/>
            <person name="Banfield J.F."/>
        </authorList>
    </citation>
    <scope>NUCLEOTIDE SEQUENCE [LARGE SCALE GENOMIC DNA]</scope>
</reference>
<dbReference type="PROSITE" id="PS51707">
    <property type="entry name" value="CYTH"/>
    <property type="match status" value="1"/>
</dbReference>
<evidence type="ECO:0000313" key="2">
    <source>
        <dbReference type="EMBL" id="OGW97550.1"/>
    </source>
</evidence>
<name>A0A1G1KX91_9BACT</name>
<proteinExistence type="predicted"/>
<evidence type="ECO:0000259" key="1">
    <source>
        <dbReference type="PROSITE" id="PS51707"/>
    </source>
</evidence>
<dbReference type="Proteomes" id="UP000178187">
    <property type="component" value="Unassembled WGS sequence"/>
</dbReference>
<dbReference type="EMBL" id="MHFR01000041">
    <property type="protein sequence ID" value="OGW97550.1"/>
    <property type="molecule type" value="Genomic_DNA"/>
</dbReference>
<feature type="domain" description="CYTH" evidence="1">
    <location>
        <begin position="3"/>
        <end position="170"/>
    </location>
</feature>
<gene>
    <name evidence="2" type="ORF">A3G33_05185</name>
</gene>
<accession>A0A1G1KX91</accession>
<sequence>MSHLNIEIKAKCVQPERVRNLLSARSADFKGIDHQVDTYFKVRNGRLKLREGRIERALIYYDRENTEGPKRSNVILYQPGFDPELKEILTESMGVLAVVDKQREIYFIGNVKFHIDEVNGLGSFVEIEAIDSAGTMGEKKLREQCAGYMDLFEIRKGDLISCSYSDMILNLKN</sequence>
<organism evidence="2 3">
    <name type="scientific">Candidatus Danuiimicrobium aquiferis</name>
    <dbReference type="NCBI Taxonomy" id="1801832"/>
    <lineage>
        <taxon>Bacteria</taxon>
        <taxon>Pseudomonadati</taxon>
        <taxon>Candidatus Omnitrophota</taxon>
        <taxon>Candidatus Danuiimicrobium</taxon>
    </lineage>
</organism>